<dbReference type="PANTHER" id="PTHR46177">
    <property type="entry name" value="INTEGRASE CATALYTIC DOMAIN-CONTAINING PROTEIN"/>
    <property type="match status" value="1"/>
</dbReference>
<evidence type="ECO:0000259" key="2">
    <source>
        <dbReference type="Pfam" id="PF24764"/>
    </source>
</evidence>
<dbReference type="OrthoDB" id="5946233at2759"/>
<dbReference type="InterPro" id="IPR058913">
    <property type="entry name" value="Integrase_dom_put"/>
</dbReference>
<dbReference type="Proteomes" id="UP000076842">
    <property type="component" value="Unassembled WGS sequence"/>
</dbReference>
<evidence type="ECO:0000313" key="3">
    <source>
        <dbReference type="EMBL" id="KZT50460.1"/>
    </source>
</evidence>
<reference evidence="3 4" key="1">
    <citation type="journal article" date="2016" name="Mol. Biol. Evol.">
        <title>Comparative Genomics of Early-Diverging Mushroom-Forming Fungi Provides Insights into the Origins of Lignocellulose Decay Capabilities.</title>
        <authorList>
            <person name="Nagy L.G."/>
            <person name="Riley R."/>
            <person name="Tritt A."/>
            <person name="Adam C."/>
            <person name="Daum C."/>
            <person name="Floudas D."/>
            <person name="Sun H."/>
            <person name="Yadav J.S."/>
            <person name="Pangilinan J."/>
            <person name="Larsson K.H."/>
            <person name="Matsuura K."/>
            <person name="Barry K."/>
            <person name="Labutti K."/>
            <person name="Kuo R."/>
            <person name="Ohm R.A."/>
            <person name="Bhattacharya S.S."/>
            <person name="Shirouzu T."/>
            <person name="Yoshinaga Y."/>
            <person name="Martin F.M."/>
            <person name="Grigoriev I.V."/>
            <person name="Hibbett D.S."/>
        </authorList>
    </citation>
    <scope>NUCLEOTIDE SEQUENCE [LARGE SCALE GENOMIC DNA]</scope>
    <source>
        <strain evidence="3 4">HHB12733</strain>
    </source>
</reference>
<evidence type="ECO:0000313" key="4">
    <source>
        <dbReference type="Proteomes" id="UP000076842"/>
    </source>
</evidence>
<dbReference type="STRING" id="1353952.A0A165C9T3"/>
<keyword evidence="4" id="KW-1185">Reference proteome</keyword>
<proteinExistence type="predicted"/>
<dbReference type="PANTHER" id="PTHR46177:SF1">
    <property type="entry name" value="INTEGRASE CATALYTIC DOMAIN-CONTAINING PROTEIN"/>
    <property type="match status" value="1"/>
</dbReference>
<dbReference type="AlphaFoldDB" id="A0A165C9T3"/>
<feature type="domain" description="Integrase core" evidence="2">
    <location>
        <begin position="168"/>
        <end position="336"/>
    </location>
</feature>
<name>A0A165C9T3_9BASI</name>
<evidence type="ECO:0000256" key="1">
    <source>
        <dbReference type="SAM" id="MobiDB-lite"/>
    </source>
</evidence>
<protein>
    <recommendedName>
        <fullName evidence="2">Integrase core domain-containing protein</fullName>
    </recommendedName>
</protein>
<accession>A0A165C9T3</accession>
<sequence length="496" mass="58199">MASLDLMKTKSPSRSQRNSWEHQPNQHRPTVPDEELLPRIEEYWSQGLGDAEIAEAIKQDVGAAEKGWGLSKRTVYRRRKQLQMASVRQQAHTLESIRPYMTELVSKYPQAGVKRQKDWLTQKRILVSDHLLREYNQRYHPEEVLKRTGKRLKRKRFWTPGVFATIAMDQHDKWERFGLFMHLGMETFSGALLWVEPWWTNKNPRLVCSFYLRMARAYGGIPMLTQSDPGGENNGIANAQTMLRQLLDPTLIGQLQHKWMRGHANVKPEIRWGQLRREFTRAYEDLFDMGVHRGWYDRDNPLEYNVFRWLAIPFLKRNLDEYIKMYNTSKPRRDKTKVLPLGRPEHILHHPERFDNAKNFKVLVTEEDIQYVEELYAPPDHPVFQLVPPAFGTAIERHYRDLGAPEVTLDSFWDVYHELLHAFLRCPEHADLAQTLASEALHEMTIIGEHMDLVEGTEVGEEYFDNLDGLGEDCGEEVREANDEVMREVEDLTTRL</sequence>
<dbReference type="Pfam" id="PF24764">
    <property type="entry name" value="rva_4"/>
    <property type="match status" value="1"/>
</dbReference>
<feature type="region of interest" description="Disordered" evidence="1">
    <location>
        <begin position="1"/>
        <end position="35"/>
    </location>
</feature>
<organism evidence="3 4">
    <name type="scientific">Calocera cornea HHB12733</name>
    <dbReference type="NCBI Taxonomy" id="1353952"/>
    <lineage>
        <taxon>Eukaryota</taxon>
        <taxon>Fungi</taxon>
        <taxon>Dikarya</taxon>
        <taxon>Basidiomycota</taxon>
        <taxon>Agaricomycotina</taxon>
        <taxon>Dacrymycetes</taxon>
        <taxon>Dacrymycetales</taxon>
        <taxon>Dacrymycetaceae</taxon>
        <taxon>Calocera</taxon>
    </lineage>
</organism>
<dbReference type="EMBL" id="KV424173">
    <property type="protein sequence ID" value="KZT50460.1"/>
    <property type="molecule type" value="Genomic_DNA"/>
</dbReference>
<feature type="compositionally biased region" description="Polar residues" evidence="1">
    <location>
        <begin position="10"/>
        <end position="28"/>
    </location>
</feature>
<gene>
    <name evidence="3" type="ORF">CALCODRAFT_504712</name>
</gene>
<dbReference type="InParanoid" id="A0A165C9T3"/>